<dbReference type="RefSeq" id="XP_027608249.1">
    <property type="nucleotide sequence ID" value="XM_027752448.1"/>
</dbReference>
<accession>A0A401G591</accession>
<evidence type="ECO:0000313" key="3">
    <source>
        <dbReference type="Proteomes" id="UP000287166"/>
    </source>
</evidence>
<keyword evidence="3" id="KW-1185">Reference proteome</keyword>
<comment type="caution">
    <text evidence="2">The sequence shown here is derived from an EMBL/GenBank/DDBJ whole genome shotgun (WGS) entry which is preliminary data.</text>
</comment>
<sequence length="91" mass="10158">MLEAIKHTDAREGVCDKVREEQETGAGCGERGEAGHREELRDSVDSDQDLRRGKVLAEPEEQPARCIAPAMDNLFLRKNKCDSPMHRLPSA</sequence>
<evidence type="ECO:0000256" key="1">
    <source>
        <dbReference type="SAM" id="MobiDB-lite"/>
    </source>
</evidence>
<dbReference type="GeneID" id="38774253"/>
<dbReference type="EMBL" id="BFAD01000001">
    <property type="protein sequence ID" value="GBE77336.1"/>
    <property type="molecule type" value="Genomic_DNA"/>
</dbReference>
<dbReference type="InParanoid" id="A0A401G591"/>
<feature type="region of interest" description="Disordered" evidence="1">
    <location>
        <begin position="16"/>
        <end position="51"/>
    </location>
</feature>
<dbReference type="Proteomes" id="UP000287166">
    <property type="component" value="Unassembled WGS sequence"/>
</dbReference>
<protein>
    <submittedName>
        <fullName evidence="2">Uncharacterized protein</fullName>
    </submittedName>
</protein>
<organism evidence="2 3">
    <name type="scientific">Sparassis crispa</name>
    <dbReference type="NCBI Taxonomy" id="139825"/>
    <lineage>
        <taxon>Eukaryota</taxon>
        <taxon>Fungi</taxon>
        <taxon>Dikarya</taxon>
        <taxon>Basidiomycota</taxon>
        <taxon>Agaricomycotina</taxon>
        <taxon>Agaricomycetes</taxon>
        <taxon>Polyporales</taxon>
        <taxon>Sparassidaceae</taxon>
        <taxon>Sparassis</taxon>
    </lineage>
</organism>
<evidence type="ECO:0000313" key="2">
    <source>
        <dbReference type="EMBL" id="GBE77336.1"/>
    </source>
</evidence>
<dbReference type="AlphaFoldDB" id="A0A401G591"/>
<feature type="compositionally biased region" description="Basic and acidic residues" evidence="1">
    <location>
        <begin position="30"/>
        <end position="51"/>
    </location>
</feature>
<gene>
    <name evidence="2" type="ORF">SCP_0102090</name>
</gene>
<proteinExistence type="predicted"/>
<reference evidence="2 3" key="1">
    <citation type="journal article" date="2018" name="Sci. Rep.">
        <title>Genome sequence of the cauliflower mushroom Sparassis crispa (Hanabiratake) and its association with beneficial usage.</title>
        <authorList>
            <person name="Kiyama R."/>
            <person name="Furutani Y."/>
            <person name="Kawaguchi K."/>
            <person name="Nakanishi T."/>
        </authorList>
    </citation>
    <scope>NUCLEOTIDE SEQUENCE [LARGE SCALE GENOMIC DNA]</scope>
</reference>
<name>A0A401G591_9APHY</name>